<dbReference type="Pfam" id="PF02634">
    <property type="entry name" value="FdhD-NarQ"/>
    <property type="match status" value="1"/>
</dbReference>
<name>A0A5C6RPV1_9FLAO</name>
<comment type="caution">
    <text evidence="4">The sequence shown here is derived from an EMBL/GenBank/DDBJ whole genome shotgun (WGS) entry which is preliminary data.</text>
</comment>
<keyword evidence="4" id="KW-0808">Transferase</keyword>
<comment type="subcellular location">
    <subcellularLocation>
        <location evidence="3">Cytoplasm</location>
    </subcellularLocation>
</comment>
<evidence type="ECO:0000256" key="1">
    <source>
        <dbReference type="ARBA" id="ARBA00022490"/>
    </source>
</evidence>
<dbReference type="GO" id="GO:0006777">
    <property type="term" value="P:Mo-molybdopterin cofactor biosynthetic process"/>
    <property type="evidence" value="ECO:0007669"/>
    <property type="project" value="UniProtKB-UniRule"/>
</dbReference>
<evidence type="ECO:0000256" key="2">
    <source>
        <dbReference type="ARBA" id="ARBA00023150"/>
    </source>
</evidence>
<dbReference type="GO" id="GO:0097163">
    <property type="term" value="F:sulfur carrier activity"/>
    <property type="evidence" value="ECO:0007669"/>
    <property type="project" value="UniProtKB-UniRule"/>
</dbReference>
<dbReference type="InterPro" id="IPR003786">
    <property type="entry name" value="FdhD"/>
</dbReference>
<dbReference type="Gene3D" id="3.40.140.10">
    <property type="entry name" value="Cytidine Deaminase, domain 2"/>
    <property type="match status" value="1"/>
</dbReference>
<dbReference type="InterPro" id="IPR016193">
    <property type="entry name" value="Cytidine_deaminase-like"/>
</dbReference>
<feature type="active site" description="Cysteine persulfide intermediate" evidence="3">
    <location>
        <position position="108"/>
    </location>
</feature>
<comment type="function">
    <text evidence="3">Required for formate dehydrogenase (FDH) activity. Acts as a sulfur carrier protein that transfers sulfur from IscS to the molybdenum cofactor prior to its insertion into FDH.</text>
</comment>
<proteinExistence type="inferred from homology"/>
<dbReference type="RefSeq" id="WP_147101326.1">
    <property type="nucleotide sequence ID" value="NZ_VOOS01000005.1"/>
</dbReference>
<sequence>MAFDNYQAKKFTKHGDEIVDDNLTVEQALQININNQPFTITMRTPGNDNELITGLLYSEDIYRSINNPLIINYHTTKNNITSAAISIKETDLGKGYLNSRNILSVSSCGICGKKELDELVNTNIKIGDFEIKKETLLQMFQQMGKGQNTFHKSGGSHAAAAFDKKGCLLSIMEDIGRHNAVDKVIGALILNKTLKEAKCIVVSGRISYEIVTKAFAAKIGVLAAISAPSTLAVDFAKELGITLLGFCRGENATCYSHSYRINN</sequence>
<evidence type="ECO:0000313" key="5">
    <source>
        <dbReference type="Proteomes" id="UP000321721"/>
    </source>
</evidence>
<organism evidence="4 5">
    <name type="scientific">Vicingus serpentipes</name>
    <dbReference type="NCBI Taxonomy" id="1926625"/>
    <lineage>
        <taxon>Bacteria</taxon>
        <taxon>Pseudomonadati</taxon>
        <taxon>Bacteroidota</taxon>
        <taxon>Flavobacteriia</taxon>
        <taxon>Flavobacteriales</taxon>
        <taxon>Vicingaceae</taxon>
        <taxon>Vicingus</taxon>
    </lineage>
</organism>
<dbReference type="AlphaFoldDB" id="A0A5C6RPV1"/>
<dbReference type="NCBIfam" id="TIGR00129">
    <property type="entry name" value="fdhD_narQ"/>
    <property type="match status" value="1"/>
</dbReference>
<dbReference type="EMBL" id="VOOS01000005">
    <property type="protein sequence ID" value="TXB64233.1"/>
    <property type="molecule type" value="Genomic_DNA"/>
</dbReference>
<dbReference type="SUPFAM" id="SSF53927">
    <property type="entry name" value="Cytidine deaminase-like"/>
    <property type="match status" value="1"/>
</dbReference>
<evidence type="ECO:0000256" key="3">
    <source>
        <dbReference type="HAMAP-Rule" id="MF_00187"/>
    </source>
</evidence>
<dbReference type="Gene3D" id="3.10.20.10">
    <property type="match status" value="1"/>
</dbReference>
<dbReference type="HAMAP" id="MF_00187">
    <property type="entry name" value="FdhD"/>
    <property type="match status" value="1"/>
</dbReference>
<gene>
    <name evidence="3 4" type="primary">fdhD</name>
    <name evidence="4" type="ORF">FRY74_10595</name>
</gene>
<dbReference type="GO" id="GO:0016783">
    <property type="term" value="F:sulfurtransferase activity"/>
    <property type="evidence" value="ECO:0007669"/>
    <property type="project" value="InterPro"/>
</dbReference>
<comment type="caution">
    <text evidence="3">Lacks conserved residue(s) required for the propagation of feature annotation.</text>
</comment>
<dbReference type="OrthoDB" id="9782042at2"/>
<keyword evidence="5" id="KW-1185">Reference proteome</keyword>
<evidence type="ECO:0000313" key="4">
    <source>
        <dbReference type="EMBL" id="TXB64233.1"/>
    </source>
</evidence>
<keyword evidence="2 3" id="KW-0501">Molybdenum cofactor biosynthesis</keyword>
<dbReference type="Proteomes" id="UP000321721">
    <property type="component" value="Unassembled WGS sequence"/>
</dbReference>
<reference evidence="4 5" key="1">
    <citation type="submission" date="2019-08" db="EMBL/GenBank/DDBJ databases">
        <title>Genome of Vicingus serpentipes NCIMB 15042.</title>
        <authorList>
            <person name="Bowman J.P."/>
        </authorList>
    </citation>
    <scope>NUCLEOTIDE SEQUENCE [LARGE SCALE GENOMIC DNA]</scope>
    <source>
        <strain evidence="4 5">NCIMB 15042</strain>
    </source>
</reference>
<dbReference type="PANTHER" id="PTHR30592:SF1">
    <property type="entry name" value="SULFUR CARRIER PROTEIN FDHD"/>
    <property type="match status" value="1"/>
</dbReference>
<comment type="similarity">
    <text evidence="3">Belongs to the FdhD family.</text>
</comment>
<accession>A0A5C6RPV1</accession>
<dbReference type="GO" id="GO:0005737">
    <property type="term" value="C:cytoplasm"/>
    <property type="evidence" value="ECO:0007669"/>
    <property type="project" value="UniProtKB-SubCell"/>
</dbReference>
<dbReference type="PIRSF" id="PIRSF015626">
    <property type="entry name" value="FdhD"/>
    <property type="match status" value="1"/>
</dbReference>
<dbReference type="PANTHER" id="PTHR30592">
    <property type="entry name" value="FORMATE DEHYDROGENASE"/>
    <property type="match status" value="1"/>
</dbReference>
<protein>
    <recommendedName>
        <fullName evidence="3">Sulfur carrier protein FdhD</fullName>
    </recommendedName>
</protein>
<keyword evidence="1 3" id="KW-0963">Cytoplasm</keyword>